<dbReference type="Proteomes" id="UP000309128">
    <property type="component" value="Unassembled WGS sequence"/>
</dbReference>
<evidence type="ECO:0000313" key="4">
    <source>
        <dbReference type="Proteomes" id="UP000309128"/>
    </source>
</evidence>
<name>A0A5S4F2F5_9ACTN</name>
<evidence type="ECO:0000313" key="3">
    <source>
        <dbReference type="EMBL" id="TMR10178.1"/>
    </source>
</evidence>
<dbReference type="PANTHER" id="PTHR36933:SF1">
    <property type="entry name" value="SLL0788 PROTEIN"/>
    <property type="match status" value="1"/>
</dbReference>
<protein>
    <submittedName>
        <fullName evidence="3">DUF305 domain-containing protein</fullName>
    </submittedName>
</protein>
<accession>A0A5S4F2F5</accession>
<dbReference type="InterPro" id="IPR005183">
    <property type="entry name" value="DUF305_CopM-like"/>
</dbReference>
<feature type="domain" description="DUF305" evidence="2">
    <location>
        <begin position="35"/>
        <end position="177"/>
    </location>
</feature>
<proteinExistence type="predicted"/>
<gene>
    <name evidence="3" type="ORF">ETD86_40565</name>
</gene>
<dbReference type="PANTHER" id="PTHR36933">
    <property type="entry name" value="SLL0788 PROTEIN"/>
    <property type="match status" value="1"/>
</dbReference>
<organism evidence="3 4">
    <name type="scientific">Nonomuraea turkmeniaca</name>
    <dbReference type="NCBI Taxonomy" id="103838"/>
    <lineage>
        <taxon>Bacteria</taxon>
        <taxon>Bacillati</taxon>
        <taxon>Actinomycetota</taxon>
        <taxon>Actinomycetes</taxon>
        <taxon>Streptosporangiales</taxon>
        <taxon>Streptosporangiaceae</taxon>
        <taxon>Nonomuraea</taxon>
    </lineage>
</organism>
<dbReference type="Pfam" id="PF03713">
    <property type="entry name" value="DUF305"/>
    <property type="match status" value="1"/>
</dbReference>
<evidence type="ECO:0000256" key="1">
    <source>
        <dbReference type="SAM" id="SignalP"/>
    </source>
</evidence>
<dbReference type="OrthoDB" id="26872at2"/>
<dbReference type="InterPro" id="IPR012347">
    <property type="entry name" value="Ferritin-like"/>
</dbReference>
<keyword evidence="1" id="KW-0732">Signal</keyword>
<dbReference type="AlphaFoldDB" id="A0A5S4F2F5"/>
<sequence length="179" mass="19720">MRAKLVVAAALSGLMLISSGCGRSETSEAPVNADDVMFVQMMVRHHRQGIEIAKVGTARAAKREIKTLTAAIESTQQNEVEMMLRWLHSWDQPLTAPSTGHDHHGGMPETDVKQIQALKTSKSFERDLLNLLIAHQDDAVQMAGMEVYNGANPAVKEWAAQVQASRKGQIDMMTEWLKG</sequence>
<keyword evidence="4" id="KW-1185">Reference proteome</keyword>
<reference evidence="3 4" key="1">
    <citation type="submission" date="2019-05" db="EMBL/GenBank/DDBJ databases">
        <title>Draft genome sequence of Nonomuraea turkmeniaca DSM 43926.</title>
        <authorList>
            <person name="Saricaoglu S."/>
            <person name="Isik K."/>
        </authorList>
    </citation>
    <scope>NUCLEOTIDE SEQUENCE [LARGE SCALE GENOMIC DNA]</scope>
    <source>
        <strain evidence="3 4">DSM 43926</strain>
    </source>
</reference>
<dbReference type="EMBL" id="VCKY01000201">
    <property type="protein sequence ID" value="TMR10178.1"/>
    <property type="molecule type" value="Genomic_DNA"/>
</dbReference>
<comment type="caution">
    <text evidence="3">The sequence shown here is derived from an EMBL/GenBank/DDBJ whole genome shotgun (WGS) entry which is preliminary data.</text>
</comment>
<dbReference type="PROSITE" id="PS51257">
    <property type="entry name" value="PROKAR_LIPOPROTEIN"/>
    <property type="match status" value="1"/>
</dbReference>
<dbReference type="Gene3D" id="1.20.1260.10">
    <property type="match status" value="1"/>
</dbReference>
<dbReference type="RefSeq" id="WP_138671938.1">
    <property type="nucleotide sequence ID" value="NZ_VCKY01000201.1"/>
</dbReference>
<feature type="chain" id="PRO_5038612712" evidence="1">
    <location>
        <begin position="24"/>
        <end position="179"/>
    </location>
</feature>
<feature type="signal peptide" evidence="1">
    <location>
        <begin position="1"/>
        <end position="23"/>
    </location>
</feature>
<evidence type="ECO:0000259" key="2">
    <source>
        <dbReference type="Pfam" id="PF03713"/>
    </source>
</evidence>